<name>A0ABZ1WCG0_9ACTN</name>
<evidence type="ECO:0000256" key="1">
    <source>
        <dbReference type="ARBA" id="ARBA00022512"/>
    </source>
</evidence>
<evidence type="ECO:0000256" key="5">
    <source>
        <dbReference type="SAM" id="MobiDB-lite"/>
    </source>
</evidence>
<evidence type="ECO:0000313" key="8">
    <source>
        <dbReference type="EMBL" id="WUS58409.1"/>
    </source>
</evidence>
<keyword evidence="2" id="KW-0964">Secreted</keyword>
<feature type="transmembrane region" description="Helical" evidence="6">
    <location>
        <begin position="280"/>
        <end position="298"/>
    </location>
</feature>
<feature type="compositionally biased region" description="Polar residues" evidence="5">
    <location>
        <begin position="182"/>
        <end position="195"/>
    </location>
</feature>
<evidence type="ECO:0000256" key="2">
    <source>
        <dbReference type="ARBA" id="ARBA00022525"/>
    </source>
</evidence>
<proteinExistence type="predicted"/>
<keyword evidence="6" id="KW-0472">Membrane</keyword>
<protein>
    <recommendedName>
        <fullName evidence="7">Gram-positive cocci surface proteins LPxTG domain-containing protein</fullName>
    </recommendedName>
</protein>
<keyword evidence="6" id="KW-1133">Transmembrane helix</keyword>
<keyword evidence="9" id="KW-1185">Reference proteome</keyword>
<feature type="domain" description="Gram-positive cocci surface proteins LPxTG" evidence="7">
    <location>
        <begin position="268"/>
        <end position="304"/>
    </location>
</feature>
<dbReference type="InterPro" id="IPR019931">
    <property type="entry name" value="LPXTG_anchor"/>
</dbReference>
<dbReference type="PROSITE" id="PS50847">
    <property type="entry name" value="GRAM_POS_ANCHORING"/>
    <property type="match status" value="1"/>
</dbReference>
<feature type="compositionally biased region" description="Low complexity" evidence="5">
    <location>
        <begin position="208"/>
        <end position="233"/>
    </location>
</feature>
<dbReference type="EMBL" id="CP108482">
    <property type="protein sequence ID" value="WUS58409.1"/>
    <property type="molecule type" value="Genomic_DNA"/>
</dbReference>
<organism evidence="8 9">
    <name type="scientific">Kitasatospora herbaricolor</name>
    <dbReference type="NCBI Taxonomy" id="68217"/>
    <lineage>
        <taxon>Bacteria</taxon>
        <taxon>Bacillati</taxon>
        <taxon>Actinomycetota</taxon>
        <taxon>Actinomycetes</taxon>
        <taxon>Kitasatosporales</taxon>
        <taxon>Streptomycetaceae</taxon>
        <taxon>Kitasatospora</taxon>
    </lineage>
</organism>
<evidence type="ECO:0000256" key="6">
    <source>
        <dbReference type="SAM" id="Phobius"/>
    </source>
</evidence>
<evidence type="ECO:0000259" key="7">
    <source>
        <dbReference type="PROSITE" id="PS50847"/>
    </source>
</evidence>
<evidence type="ECO:0000256" key="3">
    <source>
        <dbReference type="ARBA" id="ARBA00022729"/>
    </source>
</evidence>
<keyword evidence="6" id="KW-0812">Transmembrane</keyword>
<reference evidence="8 9" key="1">
    <citation type="submission" date="2022-10" db="EMBL/GenBank/DDBJ databases">
        <title>The complete genomes of actinobacterial strains from the NBC collection.</title>
        <authorList>
            <person name="Joergensen T.S."/>
            <person name="Alvarez Arevalo M."/>
            <person name="Sterndorff E.B."/>
            <person name="Faurdal D."/>
            <person name="Vuksanovic O."/>
            <person name="Mourched A.-S."/>
            <person name="Charusanti P."/>
            <person name="Shaw S."/>
            <person name="Blin K."/>
            <person name="Weber T."/>
        </authorList>
    </citation>
    <scope>NUCLEOTIDE SEQUENCE [LARGE SCALE GENOMIC DNA]</scope>
    <source>
        <strain evidence="8 9">NBC_01247</strain>
    </source>
</reference>
<keyword evidence="3" id="KW-0732">Signal</keyword>
<evidence type="ECO:0000256" key="4">
    <source>
        <dbReference type="ARBA" id="ARBA00023088"/>
    </source>
</evidence>
<dbReference type="RefSeq" id="WP_329495446.1">
    <property type="nucleotide sequence ID" value="NZ_CP108460.1"/>
</dbReference>
<evidence type="ECO:0000313" key="9">
    <source>
        <dbReference type="Proteomes" id="UP001432014"/>
    </source>
</evidence>
<accession>A0ABZ1WCG0</accession>
<gene>
    <name evidence="8" type="ORF">OG469_24585</name>
</gene>
<feature type="region of interest" description="Disordered" evidence="5">
    <location>
        <begin position="179"/>
        <end position="233"/>
    </location>
</feature>
<dbReference type="Proteomes" id="UP001432014">
    <property type="component" value="Chromosome"/>
</dbReference>
<sequence>MRASGISAFTKNAPSISRRSKIVGLAATLLLGGAVQLLPADAAWACADGRLTGGAVVHDGIHPVAPDAAFTADSAGSVDAGGAWASFGVSIHNTTGEMQSGVRPSFGIHSPGQAKALQPQDVRVEMLVPGGGWEPLKLSVNCTGVVEAEPAYRQRLDDGGTAVVRIRMALTAGAPKDRTDLQVLTDSHTATSETPGRTDRRTVKISRPAAEPTAKATPTSKATPTAKAPAPVATPASTVAPAAVTAPAPAASAPATAAAAPSAAPARLAETGGSRSTGPLIGAGGALVLLGAGGVLVARRRARR</sequence>
<keyword evidence="4" id="KW-0572">Peptidoglycan-anchor</keyword>
<keyword evidence="1" id="KW-0134">Cell wall</keyword>